<evidence type="ECO:0000259" key="6">
    <source>
        <dbReference type="Pfam" id="PF01699"/>
    </source>
</evidence>
<accession>A0ABT3Q054</accession>
<evidence type="ECO:0000256" key="1">
    <source>
        <dbReference type="ARBA" id="ARBA00004141"/>
    </source>
</evidence>
<feature type="transmembrane region" description="Helical" evidence="5">
    <location>
        <begin position="243"/>
        <end position="266"/>
    </location>
</feature>
<feature type="transmembrane region" description="Helical" evidence="5">
    <location>
        <begin position="272"/>
        <end position="292"/>
    </location>
</feature>
<feature type="transmembrane region" description="Helical" evidence="5">
    <location>
        <begin position="304"/>
        <end position="322"/>
    </location>
</feature>
<name>A0ABT3Q054_9BACT</name>
<keyword evidence="3 5" id="KW-1133">Transmembrane helix</keyword>
<dbReference type="PANTHER" id="PTHR10846">
    <property type="entry name" value="SODIUM/POTASSIUM/CALCIUM EXCHANGER"/>
    <property type="match status" value="1"/>
</dbReference>
<feature type="transmembrane region" description="Helical" evidence="5">
    <location>
        <begin position="98"/>
        <end position="118"/>
    </location>
</feature>
<comment type="subcellular location">
    <subcellularLocation>
        <location evidence="1">Membrane</location>
        <topology evidence="1">Multi-pass membrane protein</topology>
    </subcellularLocation>
</comment>
<evidence type="ECO:0000256" key="5">
    <source>
        <dbReference type="SAM" id="Phobius"/>
    </source>
</evidence>
<feature type="domain" description="Sodium/calcium exchanger membrane region" evidence="6">
    <location>
        <begin position="175"/>
        <end position="317"/>
    </location>
</feature>
<feature type="domain" description="Sodium/calcium exchanger membrane region" evidence="6">
    <location>
        <begin position="3"/>
        <end position="142"/>
    </location>
</feature>
<dbReference type="PANTHER" id="PTHR10846:SF8">
    <property type="entry name" value="INNER MEMBRANE PROTEIN YRBG"/>
    <property type="match status" value="1"/>
</dbReference>
<proteinExistence type="predicted"/>
<dbReference type="NCBIfam" id="TIGR00367">
    <property type="entry name" value="calcium/sodium antiporter"/>
    <property type="match status" value="1"/>
</dbReference>
<gene>
    <name evidence="7" type="ORF">LQ318_11345</name>
</gene>
<sequence>MTIFLFVFGLVFLIIGAEILVRGASQIAQRMGIPPLIVGLTVVAFGTSAPELAVSIKSALSAQADIAVGNIIGSNIFNILFILGLSALIIPLRVSQQLIRLDVPLMIGLSAMVLLFSLDHNISRTNGLILVIGLVAYLVYLFYQGQKENADTAAEKAREISEVDGQIQSNWTINIGLVLGGLLLLVIGSRWLVDSAVTFAQFLGVNELIIGLTIVSAGTSLPEVVTSIIAAVRGERDIAVGNIVGSNIFNIMAVLGLTSIIAPTGIEVSNAVIGFDLPIMIAVALASLPIFFTGGIISRWEGGLFLGYYMAYTLYLVLAATHHATLSLFSTVMLYFVIPITLFTIITIVVQQLRKNNQVP</sequence>
<dbReference type="InterPro" id="IPR004481">
    <property type="entry name" value="K/Na/Ca-exchanger"/>
</dbReference>
<evidence type="ECO:0000313" key="8">
    <source>
        <dbReference type="Proteomes" id="UP001207337"/>
    </source>
</evidence>
<evidence type="ECO:0000256" key="4">
    <source>
        <dbReference type="ARBA" id="ARBA00023136"/>
    </source>
</evidence>
<dbReference type="Pfam" id="PF01699">
    <property type="entry name" value="Na_Ca_ex"/>
    <property type="match status" value="2"/>
</dbReference>
<keyword evidence="2 5" id="KW-0812">Transmembrane</keyword>
<dbReference type="EMBL" id="JAJNDC010000003">
    <property type="protein sequence ID" value="MCW9713498.1"/>
    <property type="molecule type" value="Genomic_DNA"/>
</dbReference>
<evidence type="ECO:0000256" key="2">
    <source>
        <dbReference type="ARBA" id="ARBA00022692"/>
    </source>
</evidence>
<feature type="transmembrane region" description="Helical" evidence="5">
    <location>
        <begin position="33"/>
        <end position="54"/>
    </location>
</feature>
<dbReference type="Gene3D" id="6.10.280.80">
    <property type="entry name" value="NCX, peripheral helical region"/>
    <property type="match status" value="1"/>
</dbReference>
<feature type="transmembrane region" description="Helical" evidence="5">
    <location>
        <begin position="125"/>
        <end position="143"/>
    </location>
</feature>
<keyword evidence="4 5" id="KW-0472">Membrane</keyword>
<reference evidence="7 8" key="1">
    <citation type="submission" date="2021-11" db="EMBL/GenBank/DDBJ databases">
        <title>Aliifidinibius sp. nov., a new bacterium isolated from saline soil.</title>
        <authorList>
            <person name="Galisteo C."/>
            <person name="De La Haba R."/>
            <person name="Sanchez-Porro C."/>
            <person name="Ventosa A."/>
        </authorList>
    </citation>
    <scope>NUCLEOTIDE SEQUENCE [LARGE SCALE GENOMIC DNA]</scope>
    <source>
        <strain evidence="7 8">KACC 190600</strain>
    </source>
</reference>
<organism evidence="7 8">
    <name type="scientific">Fodinibius salicampi</name>
    <dbReference type="NCBI Taxonomy" id="1920655"/>
    <lineage>
        <taxon>Bacteria</taxon>
        <taxon>Pseudomonadati</taxon>
        <taxon>Balneolota</taxon>
        <taxon>Balneolia</taxon>
        <taxon>Balneolales</taxon>
        <taxon>Balneolaceae</taxon>
        <taxon>Fodinibius</taxon>
    </lineage>
</organism>
<dbReference type="InterPro" id="IPR044880">
    <property type="entry name" value="NCX_ion-bd_dom_sf"/>
</dbReference>
<dbReference type="Proteomes" id="UP001207337">
    <property type="component" value="Unassembled WGS sequence"/>
</dbReference>
<protein>
    <submittedName>
        <fullName evidence="7">Calcium/sodium antiporter</fullName>
    </submittedName>
</protein>
<evidence type="ECO:0000313" key="7">
    <source>
        <dbReference type="EMBL" id="MCW9713498.1"/>
    </source>
</evidence>
<dbReference type="InterPro" id="IPR004837">
    <property type="entry name" value="NaCa_Exmemb"/>
</dbReference>
<comment type="caution">
    <text evidence="7">The sequence shown here is derived from an EMBL/GenBank/DDBJ whole genome shotgun (WGS) entry which is preliminary data.</text>
</comment>
<dbReference type="Gene3D" id="1.20.1420.30">
    <property type="entry name" value="NCX, central ion-binding region"/>
    <property type="match status" value="1"/>
</dbReference>
<keyword evidence="8" id="KW-1185">Reference proteome</keyword>
<feature type="transmembrane region" description="Helical" evidence="5">
    <location>
        <begin position="66"/>
        <end position="92"/>
    </location>
</feature>
<evidence type="ECO:0000256" key="3">
    <source>
        <dbReference type="ARBA" id="ARBA00022989"/>
    </source>
</evidence>
<dbReference type="RefSeq" id="WP_265790222.1">
    <property type="nucleotide sequence ID" value="NZ_BAABRS010000003.1"/>
</dbReference>
<feature type="transmembrane region" description="Helical" evidence="5">
    <location>
        <begin position="171"/>
        <end position="193"/>
    </location>
</feature>
<feature type="transmembrane region" description="Helical" evidence="5">
    <location>
        <begin position="328"/>
        <end position="350"/>
    </location>
</feature>